<dbReference type="Proteomes" id="UP000826195">
    <property type="component" value="Unassembled WGS sequence"/>
</dbReference>
<evidence type="ECO:0000313" key="1">
    <source>
        <dbReference type="EMBL" id="KAH0566944.1"/>
    </source>
</evidence>
<reference evidence="1 2" key="1">
    <citation type="journal article" date="2021" name="J. Hered.">
        <title>A chromosome-level genome assembly of the parasitoid wasp, Cotesia glomerata (Hymenoptera: Braconidae).</title>
        <authorList>
            <person name="Pinto B.J."/>
            <person name="Weis J.J."/>
            <person name="Gamble T."/>
            <person name="Ode P.J."/>
            <person name="Paul R."/>
            <person name="Zaspel J.M."/>
        </authorList>
    </citation>
    <scope>NUCLEOTIDE SEQUENCE [LARGE SCALE GENOMIC DNA]</scope>
    <source>
        <strain evidence="1">CgM1</strain>
    </source>
</reference>
<comment type="caution">
    <text evidence="1">The sequence shown here is derived from an EMBL/GenBank/DDBJ whole genome shotgun (WGS) entry which is preliminary data.</text>
</comment>
<dbReference type="EMBL" id="JAHXZJ010000001">
    <property type="protein sequence ID" value="KAH0566944.1"/>
    <property type="molecule type" value="Genomic_DNA"/>
</dbReference>
<evidence type="ECO:0000313" key="2">
    <source>
        <dbReference type="Proteomes" id="UP000826195"/>
    </source>
</evidence>
<organism evidence="1 2">
    <name type="scientific">Cotesia glomerata</name>
    <name type="common">Lepidopteran parasitic wasp</name>
    <name type="synonym">Apanteles glomeratus</name>
    <dbReference type="NCBI Taxonomy" id="32391"/>
    <lineage>
        <taxon>Eukaryota</taxon>
        <taxon>Metazoa</taxon>
        <taxon>Ecdysozoa</taxon>
        <taxon>Arthropoda</taxon>
        <taxon>Hexapoda</taxon>
        <taxon>Insecta</taxon>
        <taxon>Pterygota</taxon>
        <taxon>Neoptera</taxon>
        <taxon>Endopterygota</taxon>
        <taxon>Hymenoptera</taxon>
        <taxon>Apocrita</taxon>
        <taxon>Ichneumonoidea</taxon>
        <taxon>Braconidae</taxon>
        <taxon>Microgastrinae</taxon>
        <taxon>Cotesia</taxon>
    </lineage>
</organism>
<proteinExistence type="predicted"/>
<gene>
    <name evidence="1" type="ORF">KQX54_005674</name>
</gene>
<protein>
    <submittedName>
        <fullName evidence="1">Uncharacterized protein</fullName>
    </submittedName>
</protein>
<sequence length="223" mass="24178">MVKYQKSFLESRDEITSCNHYLIKFQISVWSLVNSDIINTNSNDGSSNSKSVAINNNQEILNVGNQANANQANVNGLVAINGQIQQQQQQQQQQQVIGLGGLLDQIGTLLNSILNQLLQINVISNALNQNQLLLPLLTEVRAILQNLLNSLLNSNQNPLILQVNNLIAQVGNVINLINQKSLFGGLLGQLLSPVGNTFVGGGLQIGLVPSLLLQVMNILSNLL</sequence>
<accession>A0AAV7IPZ1</accession>
<name>A0AAV7IPZ1_COTGL</name>
<keyword evidence="2" id="KW-1185">Reference proteome</keyword>
<dbReference type="AlphaFoldDB" id="A0AAV7IPZ1"/>